<dbReference type="Proteomes" id="UP000634136">
    <property type="component" value="Unassembled WGS sequence"/>
</dbReference>
<organism evidence="1 2">
    <name type="scientific">Senna tora</name>
    <dbReference type="NCBI Taxonomy" id="362788"/>
    <lineage>
        <taxon>Eukaryota</taxon>
        <taxon>Viridiplantae</taxon>
        <taxon>Streptophyta</taxon>
        <taxon>Embryophyta</taxon>
        <taxon>Tracheophyta</taxon>
        <taxon>Spermatophyta</taxon>
        <taxon>Magnoliopsida</taxon>
        <taxon>eudicotyledons</taxon>
        <taxon>Gunneridae</taxon>
        <taxon>Pentapetalae</taxon>
        <taxon>rosids</taxon>
        <taxon>fabids</taxon>
        <taxon>Fabales</taxon>
        <taxon>Fabaceae</taxon>
        <taxon>Caesalpinioideae</taxon>
        <taxon>Cassia clade</taxon>
        <taxon>Senna</taxon>
    </lineage>
</organism>
<dbReference type="AlphaFoldDB" id="A0A834U1L6"/>
<gene>
    <name evidence="1" type="ORF">G2W53_019043</name>
</gene>
<sequence length="30" mass="3456">MGIYDWWNEAPFKEDVDSPYTATCHGNPNP</sequence>
<proteinExistence type="predicted"/>
<evidence type="ECO:0000313" key="2">
    <source>
        <dbReference type="Proteomes" id="UP000634136"/>
    </source>
</evidence>
<comment type="caution">
    <text evidence="1">The sequence shown here is derived from an EMBL/GenBank/DDBJ whole genome shotgun (WGS) entry which is preliminary data.</text>
</comment>
<reference evidence="1" key="1">
    <citation type="submission" date="2020-09" db="EMBL/GenBank/DDBJ databases">
        <title>Genome-Enabled Discovery of Anthraquinone Biosynthesis in Senna tora.</title>
        <authorList>
            <person name="Kang S.-H."/>
            <person name="Pandey R.P."/>
            <person name="Lee C.-M."/>
            <person name="Sim J.-S."/>
            <person name="Jeong J.-T."/>
            <person name="Choi B.-S."/>
            <person name="Jung M."/>
            <person name="Ginzburg D."/>
            <person name="Zhao K."/>
            <person name="Won S.Y."/>
            <person name="Oh T.-J."/>
            <person name="Yu Y."/>
            <person name="Kim N.-H."/>
            <person name="Lee O.R."/>
            <person name="Lee T.-H."/>
            <person name="Bashyal P."/>
            <person name="Kim T.-S."/>
            <person name="Lee W.-H."/>
            <person name="Kawkins C."/>
            <person name="Kim C.-K."/>
            <person name="Kim J.S."/>
            <person name="Ahn B.O."/>
            <person name="Rhee S.Y."/>
            <person name="Sohng J.K."/>
        </authorList>
    </citation>
    <scope>NUCLEOTIDE SEQUENCE</scope>
    <source>
        <tissue evidence="1">Leaf</tissue>
    </source>
</reference>
<keyword evidence="2" id="KW-1185">Reference proteome</keyword>
<accession>A0A834U1L6</accession>
<protein>
    <submittedName>
        <fullName evidence="1">Uncharacterized protein</fullName>
    </submittedName>
</protein>
<evidence type="ECO:0000313" key="1">
    <source>
        <dbReference type="EMBL" id="KAF7827879.1"/>
    </source>
</evidence>
<name>A0A834U1L6_9FABA</name>
<dbReference type="EMBL" id="JAAIUW010000006">
    <property type="protein sequence ID" value="KAF7827879.1"/>
    <property type="molecule type" value="Genomic_DNA"/>
</dbReference>